<evidence type="ECO:0000256" key="2">
    <source>
        <dbReference type="ARBA" id="ARBA00036535"/>
    </source>
</evidence>
<dbReference type="PANTHER" id="PTHR47683:SF2">
    <property type="entry name" value="RNA-BINDING S4 DOMAIN-CONTAINING PROTEIN"/>
    <property type="match status" value="1"/>
</dbReference>
<dbReference type="InterPro" id="IPR036986">
    <property type="entry name" value="S4_RNA-bd_sf"/>
</dbReference>
<dbReference type="EMBL" id="JBHSMF010000009">
    <property type="protein sequence ID" value="MFC5498630.1"/>
    <property type="molecule type" value="Genomic_DNA"/>
</dbReference>
<organism evidence="12 13">
    <name type="scientific">Caenimonas terrae</name>
    <dbReference type="NCBI Taxonomy" id="696074"/>
    <lineage>
        <taxon>Bacteria</taxon>
        <taxon>Pseudomonadati</taxon>
        <taxon>Pseudomonadota</taxon>
        <taxon>Betaproteobacteria</taxon>
        <taxon>Burkholderiales</taxon>
        <taxon>Comamonadaceae</taxon>
        <taxon>Caenimonas</taxon>
    </lineage>
</organism>
<dbReference type="SUPFAM" id="SSF55120">
    <property type="entry name" value="Pseudouridine synthase"/>
    <property type="match status" value="1"/>
</dbReference>
<evidence type="ECO:0000313" key="13">
    <source>
        <dbReference type="Proteomes" id="UP001596037"/>
    </source>
</evidence>
<gene>
    <name evidence="12" type="ORF">ACFPOE_13875</name>
</gene>
<protein>
    <recommendedName>
        <fullName evidence="4">Dual-specificity RNA pseudouridine synthase RluF</fullName>
        <ecNumber evidence="3">5.4.99.21</ecNumber>
    </recommendedName>
    <alternativeName>
        <fullName evidence="6">23S rRNA pseudouridine(2604) synthase</fullName>
    </alternativeName>
    <alternativeName>
        <fullName evidence="8">Ribosomal large subunit pseudouridine synthase F</fullName>
    </alternativeName>
    <alternativeName>
        <fullName evidence="7">rRNA pseudouridylate synthase F</fullName>
    </alternativeName>
    <alternativeName>
        <fullName evidence="9">rRNA-uridine isomerase F</fullName>
    </alternativeName>
    <alternativeName>
        <fullName evidence="5">tRNA(Tyr) pseudouridine(35) synthase</fullName>
    </alternativeName>
</protein>
<evidence type="ECO:0000256" key="9">
    <source>
        <dbReference type="ARBA" id="ARBA00043147"/>
    </source>
</evidence>
<dbReference type="InterPro" id="IPR020103">
    <property type="entry name" value="PsdUridine_synth_cat_dom_sf"/>
</dbReference>
<reference evidence="13" key="1">
    <citation type="journal article" date="2019" name="Int. J. Syst. Evol. Microbiol.">
        <title>The Global Catalogue of Microorganisms (GCM) 10K type strain sequencing project: providing services to taxonomists for standard genome sequencing and annotation.</title>
        <authorList>
            <consortium name="The Broad Institute Genomics Platform"/>
            <consortium name="The Broad Institute Genome Sequencing Center for Infectious Disease"/>
            <person name="Wu L."/>
            <person name="Ma J."/>
        </authorList>
    </citation>
    <scope>NUCLEOTIDE SEQUENCE [LARGE SCALE GENOMIC DNA]</scope>
    <source>
        <strain evidence="13">CCUG 57401</strain>
    </source>
</reference>
<evidence type="ECO:0000256" key="10">
    <source>
        <dbReference type="PROSITE-ProRule" id="PRU00182"/>
    </source>
</evidence>
<comment type="catalytic activity">
    <reaction evidence="2">
        <text>uridine(2604) in 23S rRNA = pseudouridine(2604) in 23S rRNA</text>
        <dbReference type="Rhea" id="RHEA:38875"/>
        <dbReference type="Rhea" id="RHEA-COMP:10093"/>
        <dbReference type="Rhea" id="RHEA-COMP:10094"/>
        <dbReference type="ChEBI" id="CHEBI:65314"/>
        <dbReference type="ChEBI" id="CHEBI:65315"/>
        <dbReference type="EC" id="5.4.99.21"/>
    </reaction>
</comment>
<dbReference type="Pfam" id="PF01479">
    <property type="entry name" value="S4"/>
    <property type="match status" value="1"/>
</dbReference>
<evidence type="ECO:0000256" key="6">
    <source>
        <dbReference type="ARBA" id="ARBA00041697"/>
    </source>
</evidence>
<evidence type="ECO:0000313" key="12">
    <source>
        <dbReference type="EMBL" id="MFC5498630.1"/>
    </source>
</evidence>
<evidence type="ECO:0000259" key="11">
    <source>
        <dbReference type="SMART" id="SM00363"/>
    </source>
</evidence>
<sequence length="235" mass="25842">MTEPVRLAKRVAELKGCSRREAEQYIEGGWVTVDGVLVEEPMARVQDQKVQVDPSASLLALLPVTILLHKPADAAPEVHPNLRASDDPSGVRPLKRHFAHLVIPSALPRQASGLVVLSQDGRILRKLTEDAATIEQELIAQVAGEVTPEQVKRLCHGLTFRNQPLPPIKVSVNSTGEGETRLRFALKGVLPEHVPGMCDAVGLRLLALKRMRLGRVSLGPLPVGQWRYLMAHERF</sequence>
<comment type="catalytic activity">
    <reaction evidence="1">
        <text>uridine(35) in tRNA(Tyr) = pseudouridine(35) in tRNA(Tyr)</text>
        <dbReference type="Rhea" id="RHEA:60556"/>
        <dbReference type="Rhea" id="RHEA-COMP:15607"/>
        <dbReference type="Rhea" id="RHEA-COMP:15608"/>
        <dbReference type="ChEBI" id="CHEBI:65314"/>
        <dbReference type="ChEBI" id="CHEBI:65315"/>
    </reaction>
</comment>
<evidence type="ECO:0000256" key="1">
    <source>
        <dbReference type="ARBA" id="ARBA00036390"/>
    </source>
</evidence>
<evidence type="ECO:0000256" key="8">
    <source>
        <dbReference type="ARBA" id="ARBA00042890"/>
    </source>
</evidence>
<dbReference type="Gene3D" id="3.10.290.10">
    <property type="entry name" value="RNA-binding S4 domain"/>
    <property type="match status" value="1"/>
</dbReference>
<accession>A0ABW0NDL3</accession>
<dbReference type="Proteomes" id="UP001596037">
    <property type="component" value="Unassembled WGS sequence"/>
</dbReference>
<dbReference type="SUPFAM" id="SSF55174">
    <property type="entry name" value="Alpha-L RNA-binding motif"/>
    <property type="match status" value="1"/>
</dbReference>
<dbReference type="InterPro" id="IPR002942">
    <property type="entry name" value="S4_RNA-bd"/>
</dbReference>
<evidence type="ECO:0000256" key="4">
    <source>
        <dbReference type="ARBA" id="ARBA00039989"/>
    </source>
</evidence>
<feature type="domain" description="RNA-binding S4" evidence="11">
    <location>
        <begin position="5"/>
        <end position="63"/>
    </location>
</feature>
<keyword evidence="10" id="KW-0694">RNA-binding</keyword>
<dbReference type="Gene3D" id="3.30.2350.10">
    <property type="entry name" value="Pseudouridine synthase"/>
    <property type="match status" value="1"/>
</dbReference>
<name>A0ABW0NDL3_9BURK</name>
<dbReference type="EC" id="5.4.99.21" evidence="3"/>
<dbReference type="InterPro" id="IPR050343">
    <property type="entry name" value="RsuA_PseudoU_synthase"/>
</dbReference>
<proteinExistence type="predicted"/>
<dbReference type="RefSeq" id="WP_376850717.1">
    <property type="nucleotide sequence ID" value="NZ_JBHSMF010000009.1"/>
</dbReference>
<dbReference type="SMART" id="SM00363">
    <property type="entry name" value="S4"/>
    <property type="match status" value="1"/>
</dbReference>
<dbReference type="PANTHER" id="PTHR47683">
    <property type="entry name" value="PSEUDOURIDINE SYNTHASE FAMILY PROTEIN-RELATED"/>
    <property type="match status" value="1"/>
</dbReference>
<evidence type="ECO:0000256" key="5">
    <source>
        <dbReference type="ARBA" id="ARBA00041420"/>
    </source>
</evidence>
<keyword evidence="13" id="KW-1185">Reference proteome</keyword>
<comment type="caution">
    <text evidence="12">The sequence shown here is derived from an EMBL/GenBank/DDBJ whole genome shotgun (WGS) entry which is preliminary data.</text>
</comment>
<evidence type="ECO:0000256" key="7">
    <source>
        <dbReference type="ARBA" id="ARBA00042843"/>
    </source>
</evidence>
<dbReference type="CDD" id="cd00165">
    <property type="entry name" value="S4"/>
    <property type="match status" value="1"/>
</dbReference>
<evidence type="ECO:0000256" key="3">
    <source>
        <dbReference type="ARBA" id="ARBA00038922"/>
    </source>
</evidence>
<dbReference type="PROSITE" id="PS50889">
    <property type="entry name" value="S4"/>
    <property type="match status" value="1"/>
</dbReference>